<evidence type="ECO:0000256" key="1">
    <source>
        <dbReference type="ARBA" id="ARBA00004651"/>
    </source>
</evidence>
<keyword evidence="5" id="KW-1003">Cell membrane</keyword>
<sequence length="441" mass="47920">MNTAYESINKNQKSLLNLFSSYAIPGIAGLLFNSLYILVDGLFVARLLGREALAAVTVGVPVVEILLAISMLVSVGAGVLISNSNGAGNTKEGRRIFNLSFRLLVLIGILIAVLSLIFIYPLSKLLGATPDIMELVVEYLTYFFAFCPAFMLSYGMSTWLRNDSKPTLVMIAQIIGALSNVFLDWYLMAILNMGLAGAALATGLGPVFSILIMSPHFLKKRGNLYLEKVIFDFKTVLLTFKKGIPSFMMEFALGLTTLCCNIAIGIHMGALGFAAYGIVGYVALIVLSIFLGMAEGSQPLISFFHGANEDLKIKEIIKISLIISTIVGITTYFLLYNFGNYPVSIFAGKDIDLINASTTAIIYYFPALFISGINIVIASGLQSIGSWKESVAVSLCRSLILLLPLLFVLPSFWGNIGVWLSVPIAEVLTVLVAYFLWKKSL</sequence>
<dbReference type="InterPro" id="IPR045070">
    <property type="entry name" value="MATE_MepA-like"/>
</dbReference>
<dbReference type="PIRSF" id="PIRSF006603">
    <property type="entry name" value="DinF"/>
    <property type="match status" value="1"/>
</dbReference>
<keyword evidence="7 10" id="KW-1133">Transmembrane helix</keyword>
<keyword evidence="6 10" id="KW-0812">Transmembrane</keyword>
<name>A0ABN1J4M7_9CLOT</name>
<gene>
    <name evidence="11" type="ORF">GCM10008905_27780</name>
</gene>
<dbReference type="InterPro" id="IPR002528">
    <property type="entry name" value="MATE_fam"/>
</dbReference>
<feature type="transmembrane region" description="Helical" evidence="10">
    <location>
        <begin position="416"/>
        <end position="437"/>
    </location>
</feature>
<evidence type="ECO:0000256" key="7">
    <source>
        <dbReference type="ARBA" id="ARBA00022989"/>
    </source>
</evidence>
<proteinExistence type="inferred from homology"/>
<comment type="caution">
    <text evidence="11">The sequence shown here is derived from an EMBL/GenBank/DDBJ whole genome shotgun (WGS) entry which is preliminary data.</text>
</comment>
<dbReference type="CDD" id="cd13143">
    <property type="entry name" value="MATE_MepA_like"/>
    <property type="match status" value="1"/>
</dbReference>
<keyword evidence="4" id="KW-0813">Transport</keyword>
<reference evidence="11 12" key="1">
    <citation type="journal article" date="2019" name="Int. J. Syst. Evol. Microbiol.">
        <title>The Global Catalogue of Microorganisms (GCM) 10K type strain sequencing project: providing services to taxonomists for standard genome sequencing and annotation.</title>
        <authorList>
            <consortium name="The Broad Institute Genomics Platform"/>
            <consortium name="The Broad Institute Genome Sequencing Center for Infectious Disease"/>
            <person name="Wu L."/>
            <person name="Ma J."/>
        </authorList>
    </citation>
    <scope>NUCLEOTIDE SEQUENCE [LARGE SCALE GENOMIC DNA]</scope>
    <source>
        <strain evidence="11 12">JCM 1405</strain>
    </source>
</reference>
<dbReference type="NCBIfam" id="TIGR00797">
    <property type="entry name" value="matE"/>
    <property type="match status" value="1"/>
</dbReference>
<dbReference type="InterPro" id="IPR048279">
    <property type="entry name" value="MdtK-like"/>
</dbReference>
<keyword evidence="9" id="KW-0046">Antibiotic resistance</keyword>
<dbReference type="PANTHER" id="PTHR43823:SF3">
    <property type="entry name" value="MULTIDRUG EXPORT PROTEIN MEPA"/>
    <property type="match status" value="1"/>
</dbReference>
<keyword evidence="8 10" id="KW-0472">Membrane</keyword>
<dbReference type="PANTHER" id="PTHR43823">
    <property type="entry name" value="SPORULATION PROTEIN YKVU"/>
    <property type="match status" value="1"/>
</dbReference>
<evidence type="ECO:0000313" key="12">
    <source>
        <dbReference type="Proteomes" id="UP001500339"/>
    </source>
</evidence>
<feature type="transmembrane region" description="Helical" evidence="10">
    <location>
        <begin position="247"/>
        <end position="267"/>
    </location>
</feature>
<feature type="transmembrane region" description="Helical" evidence="10">
    <location>
        <begin position="140"/>
        <end position="160"/>
    </location>
</feature>
<keyword evidence="12" id="KW-1185">Reference proteome</keyword>
<feature type="transmembrane region" description="Helical" evidence="10">
    <location>
        <begin position="15"/>
        <end position="38"/>
    </location>
</feature>
<evidence type="ECO:0000256" key="6">
    <source>
        <dbReference type="ARBA" id="ARBA00022692"/>
    </source>
</evidence>
<dbReference type="RefSeq" id="WP_343770599.1">
    <property type="nucleotide sequence ID" value="NZ_BAAACF010000003.1"/>
</dbReference>
<feature type="transmembrane region" description="Helical" evidence="10">
    <location>
        <begin position="356"/>
        <end position="378"/>
    </location>
</feature>
<organism evidence="11 12">
    <name type="scientific">Clostridium malenominatum</name>
    <dbReference type="NCBI Taxonomy" id="1539"/>
    <lineage>
        <taxon>Bacteria</taxon>
        <taxon>Bacillati</taxon>
        <taxon>Bacillota</taxon>
        <taxon>Clostridia</taxon>
        <taxon>Eubacteriales</taxon>
        <taxon>Clostridiaceae</taxon>
        <taxon>Clostridium</taxon>
    </lineage>
</organism>
<evidence type="ECO:0000256" key="2">
    <source>
        <dbReference type="ARBA" id="ARBA00008417"/>
    </source>
</evidence>
<feature type="transmembrane region" description="Helical" evidence="10">
    <location>
        <begin position="315"/>
        <end position="336"/>
    </location>
</feature>
<feature type="transmembrane region" description="Helical" evidence="10">
    <location>
        <begin position="58"/>
        <end position="81"/>
    </location>
</feature>
<evidence type="ECO:0000256" key="3">
    <source>
        <dbReference type="ARBA" id="ARBA00022106"/>
    </source>
</evidence>
<comment type="subcellular location">
    <subcellularLocation>
        <location evidence="1">Cell membrane</location>
        <topology evidence="1">Multi-pass membrane protein</topology>
    </subcellularLocation>
</comment>
<feature type="transmembrane region" description="Helical" evidence="10">
    <location>
        <begin position="167"/>
        <end position="187"/>
    </location>
</feature>
<dbReference type="InterPro" id="IPR051327">
    <property type="entry name" value="MATE_MepA_subfamily"/>
</dbReference>
<protein>
    <recommendedName>
        <fullName evidence="3">Multidrug export protein MepA</fullName>
    </recommendedName>
</protein>
<feature type="transmembrane region" description="Helical" evidence="10">
    <location>
        <begin position="390"/>
        <end position="410"/>
    </location>
</feature>
<dbReference type="Pfam" id="PF01554">
    <property type="entry name" value="MatE"/>
    <property type="match status" value="2"/>
</dbReference>
<evidence type="ECO:0000256" key="5">
    <source>
        <dbReference type="ARBA" id="ARBA00022475"/>
    </source>
</evidence>
<dbReference type="EMBL" id="BAAACF010000003">
    <property type="protein sequence ID" value="GAA0728613.1"/>
    <property type="molecule type" value="Genomic_DNA"/>
</dbReference>
<evidence type="ECO:0000256" key="10">
    <source>
        <dbReference type="SAM" id="Phobius"/>
    </source>
</evidence>
<evidence type="ECO:0000256" key="4">
    <source>
        <dbReference type="ARBA" id="ARBA00022448"/>
    </source>
</evidence>
<feature type="transmembrane region" description="Helical" evidence="10">
    <location>
        <begin position="273"/>
        <end position="294"/>
    </location>
</feature>
<evidence type="ECO:0000256" key="9">
    <source>
        <dbReference type="ARBA" id="ARBA00023251"/>
    </source>
</evidence>
<evidence type="ECO:0000256" key="8">
    <source>
        <dbReference type="ARBA" id="ARBA00023136"/>
    </source>
</evidence>
<evidence type="ECO:0000313" key="11">
    <source>
        <dbReference type="EMBL" id="GAA0728613.1"/>
    </source>
</evidence>
<comment type="similarity">
    <text evidence="2">Belongs to the multi antimicrobial extrusion (MATE) (TC 2.A.66.1) family. MepA subfamily.</text>
</comment>
<feature type="transmembrane region" description="Helical" evidence="10">
    <location>
        <begin position="101"/>
        <end position="120"/>
    </location>
</feature>
<accession>A0ABN1J4M7</accession>
<dbReference type="Proteomes" id="UP001500339">
    <property type="component" value="Unassembled WGS sequence"/>
</dbReference>
<feature type="transmembrane region" description="Helical" evidence="10">
    <location>
        <begin position="193"/>
        <end position="213"/>
    </location>
</feature>